<evidence type="ECO:0000313" key="3">
    <source>
        <dbReference type="Proteomes" id="UP001172778"/>
    </source>
</evidence>
<dbReference type="EMBL" id="JARRAF010000005">
    <property type="protein sequence ID" value="MDK2123522.1"/>
    <property type="molecule type" value="Genomic_DNA"/>
</dbReference>
<keyword evidence="1" id="KW-0732">Signal</keyword>
<name>A0ABT7DY01_9NEIS</name>
<reference evidence="2" key="1">
    <citation type="submission" date="2023-03" db="EMBL/GenBank/DDBJ databases">
        <title>Chitinimonas shenzhenensis gen. nov., sp. nov., a novel member of family Burkholderiaceae isolated from activated sludge collected in Shen Zhen, China.</title>
        <authorList>
            <person name="Wang X."/>
        </authorList>
    </citation>
    <scope>NUCLEOTIDE SEQUENCE</scope>
    <source>
        <strain evidence="2">DQS-5</strain>
    </source>
</reference>
<protein>
    <submittedName>
        <fullName evidence="2">Uncharacterized protein</fullName>
    </submittedName>
</protein>
<feature type="signal peptide" evidence="1">
    <location>
        <begin position="1"/>
        <end position="31"/>
    </location>
</feature>
<keyword evidence="3" id="KW-1185">Reference proteome</keyword>
<accession>A0ABT7DY01</accession>
<gene>
    <name evidence="2" type="ORF">PZA18_05605</name>
</gene>
<evidence type="ECO:0000313" key="2">
    <source>
        <dbReference type="EMBL" id="MDK2123522.1"/>
    </source>
</evidence>
<organism evidence="2 3">
    <name type="scientific">Parachitinimonas caeni</name>
    <dbReference type="NCBI Taxonomy" id="3031301"/>
    <lineage>
        <taxon>Bacteria</taxon>
        <taxon>Pseudomonadati</taxon>
        <taxon>Pseudomonadota</taxon>
        <taxon>Betaproteobacteria</taxon>
        <taxon>Neisseriales</taxon>
        <taxon>Chitinibacteraceae</taxon>
        <taxon>Parachitinimonas</taxon>
    </lineage>
</organism>
<comment type="caution">
    <text evidence="2">The sequence shown here is derived from an EMBL/GenBank/DDBJ whole genome shotgun (WGS) entry which is preliminary data.</text>
</comment>
<sequence>MKAIQPITHRFRLLLGMLTLSLMAFAQPALAAINGLWTIGSGDYLVLMQDVNSGLVVGLQIDTSYTSLAVWTGSATDTTLTLTEVANSANSINATFTTATSLEGRIIKSGTTTPFSAQFSLAYSGSANDGIWQRPTDTGSQSYIAFFTLAAGNGKLPIEFDITIDPGLNYSYDVIAGITNNNVFTGTSVMNANLTSRLAFDSGTLDGTQISSGKMSQPVTTNFTATQIIKLAK</sequence>
<proteinExistence type="predicted"/>
<dbReference type="Proteomes" id="UP001172778">
    <property type="component" value="Unassembled WGS sequence"/>
</dbReference>
<dbReference type="RefSeq" id="WP_284099823.1">
    <property type="nucleotide sequence ID" value="NZ_JARRAF010000005.1"/>
</dbReference>
<evidence type="ECO:0000256" key="1">
    <source>
        <dbReference type="SAM" id="SignalP"/>
    </source>
</evidence>
<feature type="chain" id="PRO_5047058744" evidence="1">
    <location>
        <begin position="32"/>
        <end position="233"/>
    </location>
</feature>